<dbReference type="EMBL" id="CACRYJ010000053">
    <property type="protein sequence ID" value="VZO38811.1"/>
    <property type="molecule type" value="Genomic_DNA"/>
</dbReference>
<evidence type="ECO:0000256" key="3">
    <source>
        <dbReference type="ARBA" id="ARBA00023002"/>
    </source>
</evidence>
<dbReference type="Gene3D" id="3.20.20.30">
    <property type="entry name" value="Luciferase-like domain"/>
    <property type="match status" value="1"/>
</dbReference>
<sequence length="348" mass="36494">MSQSPRTRNSTLIALDLSGAGAPREWRRTDDTEAESFIMGRLAGLASLADKGGVDLLSLDETFRVGGPRRRDAWLDGAVAASRLARHTRTATLVATVPLGVARPEHVAGAVSSVHRASAERAGWQLEAAPVNGTSARAVDAVINSWATPERRARSKAATGSSAPAESERRAPIVVIGVRNAVDLELAAARADVARLSVATLEEARTARTAIRRAAAEWGRNPDDITVLVDIHVVISADRPSAQARWDLLNSLETAPRTAPLRSIGTAADLVDLWAEWVHAGAADGFTVIPASVPTDVLALVQDVVPALTARGLRTEAAAQARTAATGSAEAARPATARTVRRRAAADA</sequence>
<dbReference type="PANTHER" id="PTHR30011:SF16">
    <property type="entry name" value="C2H2 FINGER DOMAIN TRANSCRIPTION FACTOR (EUROFUNG)-RELATED"/>
    <property type="match status" value="1"/>
</dbReference>
<keyword evidence="4 6" id="KW-0503">Monooxygenase</keyword>
<reference evidence="6 7" key="1">
    <citation type="submission" date="2019-11" db="EMBL/GenBank/DDBJ databases">
        <authorList>
            <person name="Criscuolo A."/>
        </authorList>
    </citation>
    <scope>NUCLEOTIDE SEQUENCE [LARGE SCALE GENOMIC DNA]</scope>
    <source>
        <strain evidence="6">CIP111667</strain>
    </source>
</reference>
<organism evidence="6 7">
    <name type="scientific">Occultella aeris</name>
    <dbReference type="NCBI Taxonomy" id="2761496"/>
    <lineage>
        <taxon>Bacteria</taxon>
        <taxon>Bacillati</taxon>
        <taxon>Actinomycetota</taxon>
        <taxon>Actinomycetes</taxon>
        <taxon>Micrococcales</taxon>
        <taxon>Ruaniaceae</taxon>
        <taxon>Occultella</taxon>
    </lineage>
</organism>
<keyword evidence="1" id="KW-0285">Flavoprotein</keyword>
<dbReference type="InterPro" id="IPR051260">
    <property type="entry name" value="Diverse_substr_monoxygenases"/>
</dbReference>
<accession>A0A7M4DN01</accession>
<dbReference type="GO" id="GO:0004497">
    <property type="term" value="F:monooxygenase activity"/>
    <property type="evidence" value="ECO:0007669"/>
    <property type="project" value="UniProtKB-KW"/>
</dbReference>
<dbReference type="Proteomes" id="UP000419743">
    <property type="component" value="Unassembled WGS sequence"/>
</dbReference>
<comment type="caution">
    <text evidence="6">The sequence shown here is derived from an EMBL/GenBank/DDBJ whole genome shotgun (WGS) entry which is preliminary data.</text>
</comment>
<name>A0A7M4DN01_9MICO</name>
<dbReference type="AlphaFoldDB" id="A0A7M4DN01"/>
<protein>
    <submittedName>
        <fullName evidence="6">Luciferase-like monooxygenase</fullName>
    </submittedName>
</protein>
<evidence type="ECO:0000256" key="5">
    <source>
        <dbReference type="SAM" id="MobiDB-lite"/>
    </source>
</evidence>
<evidence type="ECO:0000256" key="1">
    <source>
        <dbReference type="ARBA" id="ARBA00022630"/>
    </source>
</evidence>
<evidence type="ECO:0000313" key="6">
    <source>
        <dbReference type="EMBL" id="VZO38811.1"/>
    </source>
</evidence>
<feature type="compositionally biased region" description="Basic residues" evidence="5">
    <location>
        <begin position="339"/>
        <end position="348"/>
    </location>
</feature>
<evidence type="ECO:0000256" key="4">
    <source>
        <dbReference type="ARBA" id="ARBA00023033"/>
    </source>
</evidence>
<feature type="compositionally biased region" description="Low complexity" evidence="5">
    <location>
        <begin position="323"/>
        <end position="338"/>
    </location>
</feature>
<evidence type="ECO:0000256" key="2">
    <source>
        <dbReference type="ARBA" id="ARBA00022643"/>
    </source>
</evidence>
<proteinExistence type="predicted"/>
<gene>
    <name evidence="6" type="ORF">HALOF300_03529</name>
</gene>
<keyword evidence="7" id="KW-1185">Reference proteome</keyword>
<evidence type="ECO:0000313" key="7">
    <source>
        <dbReference type="Proteomes" id="UP000419743"/>
    </source>
</evidence>
<dbReference type="GO" id="GO:0016705">
    <property type="term" value="F:oxidoreductase activity, acting on paired donors, with incorporation or reduction of molecular oxygen"/>
    <property type="evidence" value="ECO:0007669"/>
    <property type="project" value="InterPro"/>
</dbReference>
<keyword evidence="3" id="KW-0560">Oxidoreductase</keyword>
<keyword evidence="2" id="KW-0288">FMN</keyword>
<dbReference type="SUPFAM" id="SSF51679">
    <property type="entry name" value="Bacterial luciferase-like"/>
    <property type="match status" value="1"/>
</dbReference>
<dbReference type="PANTHER" id="PTHR30011">
    <property type="entry name" value="ALKANESULFONATE MONOOXYGENASE-RELATED"/>
    <property type="match status" value="1"/>
</dbReference>
<dbReference type="InterPro" id="IPR036661">
    <property type="entry name" value="Luciferase-like_sf"/>
</dbReference>
<feature type="region of interest" description="Disordered" evidence="5">
    <location>
        <begin position="323"/>
        <end position="348"/>
    </location>
</feature>
<dbReference type="RefSeq" id="WP_156742200.1">
    <property type="nucleotide sequence ID" value="NZ_CACRYJ010000053.1"/>
</dbReference>